<accession>A0A220UKU8</accession>
<dbReference type="Proteomes" id="UP000198367">
    <property type="component" value="Chromosome"/>
</dbReference>
<sequence>MPLKSSRPLLMCDLDLSISKEVVKPQGKNKFRSKKRRIVRRKIKKREGLPLSFCPVSLIAKEVVYLVTVSFH</sequence>
<organism evidence="1 2">
    <name type="scientific">Shewanella bicestrii</name>
    <dbReference type="NCBI Taxonomy" id="2018305"/>
    <lineage>
        <taxon>Bacteria</taxon>
        <taxon>Pseudomonadati</taxon>
        <taxon>Pseudomonadota</taxon>
        <taxon>Gammaproteobacteria</taxon>
        <taxon>Alteromonadales</taxon>
        <taxon>Shewanellaceae</taxon>
        <taxon>Shewanella</taxon>
    </lineage>
</organism>
<dbReference type="AlphaFoldDB" id="A0A220UKU8"/>
<name>A0A220UKU8_9GAMM</name>
<dbReference type="KEGG" id="sbj:CF168_07525"/>
<evidence type="ECO:0000313" key="2">
    <source>
        <dbReference type="Proteomes" id="UP000198367"/>
    </source>
</evidence>
<gene>
    <name evidence="1" type="ORF">CF168_07525</name>
</gene>
<reference evidence="1 2" key="1">
    <citation type="submission" date="2017-07" db="EMBL/GenBank/DDBJ databases">
        <title>Phenotypical and genomic characterization of a clinical isolate of Shewanella bicestrii sp. nov. producing an extended-spectrum beta-lactamase and a new oxacillinase variant.</title>
        <authorList>
            <person name="Jousset A.B."/>
            <person name="Bonnin R.A."/>
            <person name="Girlich D."/>
            <person name="Dabos L."/>
            <person name="Potron A."/>
            <person name="Dortet L."/>
            <person name="Glaser P."/>
            <person name="Naas T."/>
        </authorList>
    </citation>
    <scope>NUCLEOTIDE SEQUENCE [LARGE SCALE GENOMIC DNA]</scope>
    <source>
        <strain evidence="1 2">JAB-1</strain>
    </source>
</reference>
<evidence type="ECO:0000313" key="1">
    <source>
        <dbReference type="EMBL" id="ASK68745.1"/>
    </source>
</evidence>
<proteinExistence type="predicted"/>
<keyword evidence="2" id="KW-1185">Reference proteome</keyword>
<dbReference type="EMBL" id="CP022358">
    <property type="protein sequence ID" value="ASK68745.1"/>
    <property type="molecule type" value="Genomic_DNA"/>
</dbReference>
<protein>
    <submittedName>
        <fullName evidence="1">Uncharacterized protein</fullName>
    </submittedName>
</protein>